<evidence type="ECO:0000256" key="1">
    <source>
        <dbReference type="ARBA" id="ARBA00000085"/>
    </source>
</evidence>
<evidence type="ECO:0000313" key="15">
    <source>
        <dbReference type="Proteomes" id="UP000309676"/>
    </source>
</evidence>
<dbReference type="Gene3D" id="3.30.565.10">
    <property type="entry name" value="Histidine kinase-like ATPase, C-terminal domain"/>
    <property type="match status" value="1"/>
</dbReference>
<keyword evidence="5" id="KW-0597">Phosphoprotein</keyword>
<evidence type="ECO:0000256" key="11">
    <source>
        <dbReference type="ARBA" id="ARBA00023136"/>
    </source>
</evidence>
<keyword evidence="10" id="KW-0902">Two-component regulatory system</keyword>
<feature type="domain" description="Histidine kinase" evidence="12">
    <location>
        <begin position="467"/>
        <end position="587"/>
    </location>
</feature>
<dbReference type="InterPro" id="IPR036890">
    <property type="entry name" value="HATPase_C_sf"/>
</dbReference>
<dbReference type="SUPFAM" id="SSF55874">
    <property type="entry name" value="ATPase domain of HSP90 chaperone/DNA topoisomerase II/histidine kinase"/>
    <property type="match status" value="1"/>
</dbReference>
<protein>
    <recommendedName>
        <fullName evidence="3">histidine kinase</fullName>
        <ecNumber evidence="3">2.7.13.3</ecNumber>
    </recommendedName>
</protein>
<evidence type="ECO:0000256" key="3">
    <source>
        <dbReference type="ARBA" id="ARBA00012438"/>
    </source>
</evidence>
<dbReference type="PANTHER" id="PTHR34220:SF7">
    <property type="entry name" value="SENSOR HISTIDINE KINASE YPDA"/>
    <property type="match status" value="1"/>
</dbReference>
<dbReference type="GO" id="GO:0005524">
    <property type="term" value="F:ATP binding"/>
    <property type="evidence" value="ECO:0007669"/>
    <property type="project" value="UniProtKB-KW"/>
</dbReference>
<keyword evidence="6" id="KW-0808">Transferase</keyword>
<organism evidence="14 15">
    <name type="scientific">Paenibacillus antri</name>
    <dbReference type="NCBI Taxonomy" id="2582848"/>
    <lineage>
        <taxon>Bacteria</taxon>
        <taxon>Bacillati</taxon>
        <taxon>Bacillota</taxon>
        <taxon>Bacilli</taxon>
        <taxon>Bacillales</taxon>
        <taxon>Paenibacillaceae</taxon>
        <taxon>Paenibacillus</taxon>
    </lineage>
</organism>
<dbReference type="EMBL" id="VCIW01000008">
    <property type="protein sequence ID" value="TLS51639.1"/>
    <property type="molecule type" value="Genomic_DNA"/>
</dbReference>
<dbReference type="InterPro" id="IPR050640">
    <property type="entry name" value="Bact_2-comp_sensor_kinase"/>
</dbReference>
<sequence length="594" mass="66422">MFMRTSIRYRLMLLMICLTTIPVLIVTLTATHNTRSSVEKEIIDANRSRMLWAQQYLDELVERIDVLFYSLQINQTLMDGLNPTGNPSVGEQFRTQRYIQETLTSAFYANSRKVDELSLYTHQNQRLYSVNFSTSGLIHSLHIENGAWSRMTAGPVNLYFKQTGDSVSAFHSVNRFEDRALLGGLSVRINDGVWKQVGDILRSESDSAVFLMNDEGELLTGSSSAAEYDAVLDTYRRTYEEDAAGFRKTDRYFLFAEQVDDGALTLLKAVPISAVTESANDTVRAGVALGLIFAGLSVLASILVSLRISRPIVSLAKTMRTAPIRHFEMTSVNSRDEIGLLERGYNSMIQRIRELIEHEYQREIEVKNAQLMALQAQINPHFLNNALLMIGGMALSKGAPDIYRVAKGIGDLLRYSIGSGAETASLGDEVRHARNYLLIQEQRFLGRCRVSFVVEEPTPRLLVPRFALQPLIENAFEHGLQPKEGAWEIDIRIRTVGRRIAVLIRDNGVGIDAARLRELREELRTGVSLQLPARSVEERGEPPRRKGIGLRNVNARLRLHFGAGAGIRMFSEPGAGTVIALALPMNGEGEETYS</sequence>
<dbReference type="AlphaFoldDB" id="A0A5R9G986"/>
<dbReference type="PANTHER" id="PTHR34220">
    <property type="entry name" value="SENSOR HISTIDINE KINASE YPDA"/>
    <property type="match status" value="1"/>
</dbReference>
<comment type="caution">
    <text evidence="14">The sequence shown here is derived from an EMBL/GenBank/DDBJ whole genome shotgun (WGS) entry which is preliminary data.</text>
</comment>
<dbReference type="GO" id="GO:0005886">
    <property type="term" value="C:plasma membrane"/>
    <property type="evidence" value="ECO:0007669"/>
    <property type="project" value="UniProtKB-SubCell"/>
</dbReference>
<dbReference type="SUPFAM" id="SSF158472">
    <property type="entry name" value="HAMP domain-like"/>
    <property type="match status" value="1"/>
</dbReference>
<evidence type="ECO:0000256" key="6">
    <source>
        <dbReference type="ARBA" id="ARBA00022679"/>
    </source>
</evidence>
<evidence type="ECO:0000259" key="13">
    <source>
        <dbReference type="PROSITE" id="PS50885"/>
    </source>
</evidence>
<dbReference type="PRINTS" id="PR00344">
    <property type="entry name" value="BCTRLSENSOR"/>
</dbReference>
<comment type="catalytic activity">
    <reaction evidence="1">
        <text>ATP + protein L-histidine = ADP + protein N-phospho-L-histidine.</text>
        <dbReference type="EC" id="2.7.13.3"/>
    </reaction>
</comment>
<accession>A0A5R9G986</accession>
<gene>
    <name evidence="14" type="ORF">FE782_14130</name>
</gene>
<keyword evidence="15" id="KW-1185">Reference proteome</keyword>
<evidence type="ECO:0000256" key="4">
    <source>
        <dbReference type="ARBA" id="ARBA00022475"/>
    </source>
</evidence>
<reference evidence="14 15" key="1">
    <citation type="submission" date="2019-05" db="EMBL/GenBank/DDBJ databases">
        <authorList>
            <person name="Narsing Rao M.P."/>
            <person name="Li W.J."/>
        </authorList>
    </citation>
    <scope>NUCLEOTIDE SEQUENCE [LARGE SCALE GENOMIC DNA]</scope>
    <source>
        <strain evidence="14 15">SYSU_K30003</strain>
    </source>
</reference>
<evidence type="ECO:0000256" key="5">
    <source>
        <dbReference type="ARBA" id="ARBA00022553"/>
    </source>
</evidence>
<dbReference type="OrthoDB" id="9776552at2"/>
<keyword evidence="8 14" id="KW-0418">Kinase</keyword>
<evidence type="ECO:0000313" key="14">
    <source>
        <dbReference type="EMBL" id="TLS51639.1"/>
    </source>
</evidence>
<proteinExistence type="predicted"/>
<keyword evidence="7" id="KW-0547">Nucleotide-binding</keyword>
<dbReference type="Pfam" id="PF06580">
    <property type="entry name" value="His_kinase"/>
    <property type="match status" value="1"/>
</dbReference>
<keyword evidence="11" id="KW-0472">Membrane</keyword>
<dbReference type="InterPro" id="IPR010559">
    <property type="entry name" value="Sig_transdc_His_kin_internal"/>
</dbReference>
<evidence type="ECO:0000256" key="10">
    <source>
        <dbReference type="ARBA" id="ARBA00023012"/>
    </source>
</evidence>
<dbReference type="GO" id="GO:0000155">
    <property type="term" value="F:phosphorelay sensor kinase activity"/>
    <property type="evidence" value="ECO:0007669"/>
    <property type="project" value="InterPro"/>
</dbReference>
<evidence type="ECO:0000256" key="8">
    <source>
        <dbReference type="ARBA" id="ARBA00022777"/>
    </source>
</evidence>
<dbReference type="InterPro" id="IPR004358">
    <property type="entry name" value="Sig_transdc_His_kin-like_C"/>
</dbReference>
<name>A0A5R9G986_9BACL</name>
<feature type="domain" description="HAMP" evidence="13">
    <location>
        <begin position="332"/>
        <end position="357"/>
    </location>
</feature>
<dbReference type="PROSITE" id="PS50885">
    <property type="entry name" value="HAMP"/>
    <property type="match status" value="1"/>
</dbReference>
<evidence type="ECO:0000259" key="12">
    <source>
        <dbReference type="PROSITE" id="PS50109"/>
    </source>
</evidence>
<dbReference type="RefSeq" id="WP_138194865.1">
    <property type="nucleotide sequence ID" value="NZ_VCIW01000008.1"/>
</dbReference>
<dbReference type="InterPro" id="IPR005467">
    <property type="entry name" value="His_kinase_dom"/>
</dbReference>
<dbReference type="Gene3D" id="6.10.340.10">
    <property type="match status" value="1"/>
</dbReference>
<keyword evidence="4" id="KW-1003">Cell membrane</keyword>
<dbReference type="Proteomes" id="UP000309676">
    <property type="component" value="Unassembled WGS sequence"/>
</dbReference>
<evidence type="ECO:0000256" key="2">
    <source>
        <dbReference type="ARBA" id="ARBA00004651"/>
    </source>
</evidence>
<comment type="subcellular location">
    <subcellularLocation>
        <location evidence="2">Cell membrane</location>
        <topology evidence="2">Multi-pass membrane protein</topology>
    </subcellularLocation>
</comment>
<evidence type="ECO:0000256" key="7">
    <source>
        <dbReference type="ARBA" id="ARBA00022741"/>
    </source>
</evidence>
<dbReference type="InterPro" id="IPR003594">
    <property type="entry name" value="HATPase_dom"/>
</dbReference>
<dbReference type="Pfam" id="PF02518">
    <property type="entry name" value="HATPase_c"/>
    <property type="match status" value="1"/>
</dbReference>
<keyword evidence="9" id="KW-0067">ATP-binding</keyword>
<dbReference type="PROSITE" id="PS50109">
    <property type="entry name" value="HIS_KIN"/>
    <property type="match status" value="1"/>
</dbReference>
<dbReference type="EC" id="2.7.13.3" evidence="3"/>
<dbReference type="InterPro" id="IPR003660">
    <property type="entry name" value="HAMP_dom"/>
</dbReference>
<dbReference type="CDD" id="cd06225">
    <property type="entry name" value="HAMP"/>
    <property type="match status" value="1"/>
</dbReference>
<evidence type="ECO:0000256" key="9">
    <source>
        <dbReference type="ARBA" id="ARBA00022840"/>
    </source>
</evidence>